<accession>A0AA37SSA7</accession>
<dbReference type="AlphaFoldDB" id="A0AA37SSA7"/>
<feature type="signal peptide" evidence="1">
    <location>
        <begin position="1"/>
        <end position="26"/>
    </location>
</feature>
<dbReference type="Proteomes" id="UP001156666">
    <property type="component" value="Unassembled WGS sequence"/>
</dbReference>
<keyword evidence="4" id="KW-1185">Reference proteome</keyword>
<dbReference type="Pfam" id="PF13648">
    <property type="entry name" value="Lipocalin_4"/>
    <property type="match status" value="1"/>
</dbReference>
<comment type="caution">
    <text evidence="3">The sequence shown here is derived from an EMBL/GenBank/DDBJ whole genome shotgun (WGS) entry which is preliminary data.</text>
</comment>
<dbReference type="PROSITE" id="PS51257">
    <property type="entry name" value="PROKAR_LIPOPROTEIN"/>
    <property type="match status" value="1"/>
</dbReference>
<reference evidence="3" key="1">
    <citation type="journal article" date="2014" name="Int. J. Syst. Evol. Microbiol.">
        <title>Complete genome sequence of Corynebacterium casei LMG S-19264T (=DSM 44701T), isolated from a smear-ripened cheese.</title>
        <authorList>
            <consortium name="US DOE Joint Genome Institute (JGI-PGF)"/>
            <person name="Walter F."/>
            <person name="Albersmeier A."/>
            <person name="Kalinowski J."/>
            <person name="Ruckert C."/>
        </authorList>
    </citation>
    <scope>NUCLEOTIDE SEQUENCE</scope>
    <source>
        <strain evidence="3">NBRC 108769</strain>
    </source>
</reference>
<organism evidence="3 4">
    <name type="scientific">Portibacter lacus</name>
    <dbReference type="NCBI Taxonomy" id="1099794"/>
    <lineage>
        <taxon>Bacteria</taxon>
        <taxon>Pseudomonadati</taxon>
        <taxon>Bacteroidota</taxon>
        <taxon>Saprospiria</taxon>
        <taxon>Saprospirales</taxon>
        <taxon>Haliscomenobacteraceae</taxon>
        <taxon>Portibacter</taxon>
    </lineage>
</organism>
<sequence>MYKLKFKMWTLLAVLFAGTFTITSCTKEKAAPTVSLSDTTFTGKIGETASTTLSAVTDGEYKELRITKYLGTDVDDSYGTNGTMTVSSALPYDFTYVLNEEGAETPVRFQFTVVDQEDQTGDANFVITTDITLAYVLVKFDWRLNSKLGKLFAESEPESEQIIDCEKDNVFTFNADGTMSLDFGELTGSGGGTCDFDGLSVYSTYEISNDESTLSMSFYNAFDPGDITTEVYTIKDYSLTDLVTTTPIDLSAFGGIEYDWTYAFKAQAK</sequence>
<dbReference type="InterPro" id="IPR024311">
    <property type="entry name" value="Lipocalin-like"/>
</dbReference>
<feature type="domain" description="Lipocalin-like" evidence="2">
    <location>
        <begin position="157"/>
        <end position="239"/>
    </location>
</feature>
<evidence type="ECO:0000313" key="3">
    <source>
        <dbReference type="EMBL" id="GLR18744.1"/>
    </source>
</evidence>
<evidence type="ECO:0000259" key="2">
    <source>
        <dbReference type="Pfam" id="PF13648"/>
    </source>
</evidence>
<evidence type="ECO:0000313" key="4">
    <source>
        <dbReference type="Proteomes" id="UP001156666"/>
    </source>
</evidence>
<dbReference type="EMBL" id="BSOH01000023">
    <property type="protein sequence ID" value="GLR18744.1"/>
    <property type="molecule type" value="Genomic_DNA"/>
</dbReference>
<protein>
    <recommendedName>
        <fullName evidence="2">Lipocalin-like domain-containing protein</fullName>
    </recommendedName>
</protein>
<proteinExistence type="predicted"/>
<keyword evidence="1" id="KW-0732">Signal</keyword>
<dbReference type="RefSeq" id="WP_235292691.1">
    <property type="nucleotide sequence ID" value="NZ_BSOH01000023.1"/>
</dbReference>
<feature type="chain" id="PRO_5041359181" description="Lipocalin-like domain-containing protein" evidence="1">
    <location>
        <begin position="27"/>
        <end position="269"/>
    </location>
</feature>
<reference evidence="3" key="2">
    <citation type="submission" date="2023-01" db="EMBL/GenBank/DDBJ databases">
        <title>Draft genome sequence of Portibacter lacus strain NBRC 108769.</title>
        <authorList>
            <person name="Sun Q."/>
            <person name="Mori K."/>
        </authorList>
    </citation>
    <scope>NUCLEOTIDE SEQUENCE</scope>
    <source>
        <strain evidence="3">NBRC 108769</strain>
    </source>
</reference>
<name>A0AA37SSA7_9BACT</name>
<evidence type="ECO:0000256" key="1">
    <source>
        <dbReference type="SAM" id="SignalP"/>
    </source>
</evidence>
<gene>
    <name evidence="3" type="ORF">GCM10007940_33600</name>
</gene>